<comment type="caution">
    <text evidence="1">The sequence shown here is derived from an EMBL/GenBank/DDBJ whole genome shotgun (WGS) entry which is preliminary data.</text>
</comment>
<dbReference type="EMBL" id="NMWX01000027">
    <property type="protein sequence ID" value="OZF90854.1"/>
    <property type="molecule type" value="Genomic_DNA"/>
</dbReference>
<evidence type="ECO:0000313" key="2">
    <source>
        <dbReference type="Proteomes" id="UP000216624"/>
    </source>
</evidence>
<dbReference type="HOGENOM" id="CLU_2656813_0_0_1"/>
<accession>A0A260ZZW2</accession>
<evidence type="ECO:0000313" key="1">
    <source>
        <dbReference type="EMBL" id="OZF90854.1"/>
    </source>
</evidence>
<reference evidence="1" key="1">
    <citation type="submission" date="2017-08" db="EMBL/GenBank/DDBJ databases">
        <authorList>
            <person name="de Groot N.N."/>
        </authorList>
    </citation>
    <scope>NUCLEOTIDE SEQUENCE [LARGE SCALE GENOMIC DNA]</scope>
    <source>
        <strain evidence="1">PX439</strain>
    </source>
</reference>
<protein>
    <submittedName>
        <fullName evidence="1">Uncharacterized protein</fullName>
    </submittedName>
</protein>
<organism evidence="1 2">
    <name type="scientific">Caenorhabditis remanei</name>
    <name type="common">Caenorhabditis vulgaris</name>
    <dbReference type="NCBI Taxonomy" id="31234"/>
    <lineage>
        <taxon>Eukaryota</taxon>
        <taxon>Metazoa</taxon>
        <taxon>Ecdysozoa</taxon>
        <taxon>Nematoda</taxon>
        <taxon>Chromadorea</taxon>
        <taxon>Rhabditida</taxon>
        <taxon>Rhabditina</taxon>
        <taxon>Rhabditomorpha</taxon>
        <taxon>Rhabditoidea</taxon>
        <taxon>Rhabditidae</taxon>
        <taxon>Peloderinae</taxon>
        <taxon>Caenorhabditis</taxon>
    </lineage>
</organism>
<keyword evidence="2" id="KW-1185">Reference proteome</keyword>
<dbReference type="CTD" id="9807561"/>
<dbReference type="Proteomes" id="UP000216624">
    <property type="component" value="Unassembled WGS sequence"/>
</dbReference>
<sequence>MGASPSRVYTTAQVEEMERRNLEREDSEMDDYILPTNKYDSFARFALIICCTVGIITAILFISLVTAAELASYLKS</sequence>
<proteinExistence type="predicted"/>
<feature type="non-terminal residue" evidence="1">
    <location>
        <position position="1"/>
    </location>
</feature>
<gene>
    <name evidence="1" type="ORF">FL82_21468</name>
</gene>
<name>A0A260ZZW2_CAERE</name>
<dbReference type="KEGG" id="crq:GCK72_022962"/>